<comment type="caution">
    <text evidence="2">The sequence shown here is derived from an EMBL/GenBank/DDBJ whole genome shotgun (WGS) entry which is preliminary data.</text>
</comment>
<dbReference type="GO" id="GO:0004803">
    <property type="term" value="F:transposase activity"/>
    <property type="evidence" value="ECO:0007669"/>
    <property type="project" value="InterPro"/>
</dbReference>
<dbReference type="InterPro" id="IPR047654">
    <property type="entry name" value="IS1634_transpos"/>
</dbReference>
<dbReference type="Pfam" id="PF01609">
    <property type="entry name" value="DDE_Tnp_1"/>
    <property type="match status" value="1"/>
</dbReference>
<dbReference type="Proteomes" id="UP000092668">
    <property type="component" value="Unassembled WGS sequence"/>
</dbReference>
<dbReference type="SUPFAM" id="SSF53098">
    <property type="entry name" value="Ribonuclease H-like"/>
    <property type="match status" value="1"/>
</dbReference>
<proteinExistence type="predicted"/>
<dbReference type="GO" id="GO:0003677">
    <property type="term" value="F:DNA binding"/>
    <property type="evidence" value="ECO:0007669"/>
    <property type="project" value="InterPro"/>
</dbReference>
<name>A0A1B8SAZ3_9MYCO</name>
<protein>
    <submittedName>
        <fullName evidence="2">Transposase</fullName>
    </submittedName>
</protein>
<organism evidence="2 3">
    <name type="scientific">Mycolicibacter kumamotonensis</name>
    <dbReference type="NCBI Taxonomy" id="354243"/>
    <lineage>
        <taxon>Bacteria</taxon>
        <taxon>Bacillati</taxon>
        <taxon>Actinomycetota</taxon>
        <taxon>Actinomycetes</taxon>
        <taxon>Mycobacteriales</taxon>
        <taxon>Mycobacteriaceae</taxon>
        <taxon>Mycolicibacter</taxon>
    </lineage>
</organism>
<evidence type="ECO:0000259" key="1">
    <source>
        <dbReference type="Pfam" id="PF01609"/>
    </source>
</evidence>
<dbReference type="NCBIfam" id="NF033559">
    <property type="entry name" value="transpos_IS1634"/>
    <property type="match status" value="1"/>
</dbReference>
<dbReference type="RefSeq" id="WP_065289320.1">
    <property type="nucleotide sequence ID" value="NZ_LFOE01000044.1"/>
</dbReference>
<dbReference type="GO" id="GO:0006313">
    <property type="term" value="P:DNA transposition"/>
    <property type="evidence" value="ECO:0007669"/>
    <property type="project" value="InterPro"/>
</dbReference>
<reference evidence="2 3" key="1">
    <citation type="submission" date="2015-06" db="EMBL/GenBank/DDBJ databases">
        <title>Genome sequence of Mycobacterium kumamotonense strain Roo.</title>
        <authorList>
            <person name="Greninger A.L."/>
            <person name="Cunningham G."/>
            <person name="Miller S."/>
        </authorList>
    </citation>
    <scope>NUCLEOTIDE SEQUENCE [LARGE SCALE GENOMIC DNA]</scope>
    <source>
        <strain evidence="2 3">Roo</strain>
    </source>
</reference>
<evidence type="ECO:0000313" key="2">
    <source>
        <dbReference type="EMBL" id="OBY29919.1"/>
    </source>
</evidence>
<keyword evidence="3" id="KW-1185">Reference proteome</keyword>
<dbReference type="PATRIC" id="fig|354243.3.peg.4191"/>
<sequence>MAYVRKVRTASGAVAVQVARKDAGRVVILAHLGSAHTDAELGILLEQARQMVIGGQVALDFEVAARAQSMAGVADFREQTLIAEPSGPAVAAAVVPPGRTIGTCSRLLYDVLGHVYDWLGFDTVGDAVFRDLVIARIVEPTSKLGASRVLADLGAELVSYKTIDRHVRKIHTGGHRDVIAEKCFAYATDCGGLSLILYDVTTLYFEAESEDALRKVGYSKERRVDPQIVVGLLVDRTGFPLEIGCFEGNVAETTTIVPIITSFLQRHDLAGTPMVVAADAGMLSQSNLAALDEVKLSFIVGSRMTKAPGDLESHFHWNGDVFADGQIIDTVTPRHGNTKVNDTKLRAEPVWNPNNDAGAWRAIWSYSAKRARRDQKTLAAQEARARAIVSGEKKSKTARFVKTSGDDRTLDQANLARAQSLVGLKGYVTNVPVTVMPAAEVIAKYHDLWHVEKSFRMSKSDLDARPMFNRMRDAIEAHLTIVFAALAVSHAIQSRTGLSIAKVAKQLQPLRNATININGATQTFPPEIPDTERKILADLGFNPGY</sequence>
<evidence type="ECO:0000313" key="3">
    <source>
        <dbReference type="Proteomes" id="UP000092668"/>
    </source>
</evidence>
<dbReference type="InterPro" id="IPR002559">
    <property type="entry name" value="Transposase_11"/>
</dbReference>
<feature type="domain" description="Transposase IS4-like" evidence="1">
    <location>
        <begin position="194"/>
        <end position="486"/>
    </location>
</feature>
<dbReference type="AlphaFoldDB" id="A0A1B8SAZ3"/>
<accession>A0A1B8SAZ3</accession>
<dbReference type="InterPro" id="IPR012337">
    <property type="entry name" value="RNaseH-like_sf"/>
</dbReference>
<dbReference type="EMBL" id="LFOE01000044">
    <property type="protein sequence ID" value="OBY29919.1"/>
    <property type="molecule type" value="Genomic_DNA"/>
</dbReference>
<gene>
    <name evidence="2" type="ORF">ACT18_20285</name>
</gene>
<dbReference type="OrthoDB" id="3722616at2"/>